<evidence type="ECO:0000256" key="5">
    <source>
        <dbReference type="ARBA" id="ARBA00022833"/>
    </source>
</evidence>
<organism evidence="8 9">
    <name type="scientific">Caldovatus aquaticus</name>
    <dbReference type="NCBI Taxonomy" id="2865671"/>
    <lineage>
        <taxon>Bacteria</taxon>
        <taxon>Pseudomonadati</taxon>
        <taxon>Pseudomonadota</taxon>
        <taxon>Alphaproteobacteria</taxon>
        <taxon>Acetobacterales</taxon>
        <taxon>Roseomonadaceae</taxon>
        <taxon>Caldovatus</taxon>
    </lineage>
</organism>
<evidence type="ECO:0000256" key="2">
    <source>
        <dbReference type="ARBA" id="ARBA00006217"/>
    </source>
</evidence>
<dbReference type="Pfam" id="PF00484">
    <property type="entry name" value="Pro_CA"/>
    <property type="match status" value="1"/>
</dbReference>
<keyword evidence="9" id="KW-1185">Reference proteome</keyword>
<evidence type="ECO:0000256" key="3">
    <source>
        <dbReference type="ARBA" id="ARBA00012925"/>
    </source>
</evidence>
<dbReference type="Proteomes" id="UP001519924">
    <property type="component" value="Unassembled WGS sequence"/>
</dbReference>
<comment type="catalytic activity">
    <reaction evidence="7">
        <text>hydrogencarbonate + H(+) = CO2 + H2O</text>
        <dbReference type="Rhea" id="RHEA:10748"/>
        <dbReference type="ChEBI" id="CHEBI:15377"/>
        <dbReference type="ChEBI" id="CHEBI:15378"/>
        <dbReference type="ChEBI" id="CHEBI:16526"/>
        <dbReference type="ChEBI" id="CHEBI:17544"/>
        <dbReference type="EC" id="4.2.1.1"/>
    </reaction>
</comment>
<evidence type="ECO:0000256" key="4">
    <source>
        <dbReference type="ARBA" id="ARBA00022723"/>
    </source>
</evidence>
<keyword evidence="4" id="KW-0479">Metal-binding</keyword>
<dbReference type="InterPro" id="IPR001765">
    <property type="entry name" value="Carbonic_anhydrase"/>
</dbReference>
<comment type="cofactor">
    <cofactor evidence="1">
        <name>Zn(2+)</name>
        <dbReference type="ChEBI" id="CHEBI:29105"/>
    </cofactor>
</comment>
<keyword evidence="5" id="KW-0862">Zinc</keyword>
<dbReference type="SMART" id="SM00947">
    <property type="entry name" value="Pro_CA"/>
    <property type="match status" value="1"/>
</dbReference>
<dbReference type="Gene3D" id="3.40.1050.10">
    <property type="entry name" value="Carbonic anhydrase"/>
    <property type="match status" value="1"/>
</dbReference>
<sequence length="207" mass="21772">MQGLERLRRHRFATATDRHDALLRGKQRPEATVIARAGSRTDPAVVTGAAPGDLRVVRDAAAPVPPCEEDRHPRGMAAAIGLGIAGLGVRCATALGHSFCAGVRCLPGHDHVARRFAFVSDRIEVAAAVCAERKDPATEAGRALAAGFAERATVLASPHRRATSPFVSERVAGGRPDLHGWPFRFGWGVPLAASGRREEAAAASLAV</sequence>
<dbReference type="PANTHER" id="PTHR11002:SF76">
    <property type="entry name" value="CARBONIC ANHYDRASE"/>
    <property type="match status" value="1"/>
</dbReference>
<dbReference type="EMBL" id="JAHZUY010000007">
    <property type="protein sequence ID" value="MBW8268864.1"/>
    <property type="molecule type" value="Genomic_DNA"/>
</dbReference>
<accession>A0ABS7F050</accession>
<dbReference type="InterPro" id="IPR036874">
    <property type="entry name" value="Carbonic_anhydrase_sf"/>
</dbReference>
<name>A0ABS7F050_9PROT</name>
<proteinExistence type="inferred from homology"/>
<dbReference type="EC" id="4.2.1.1" evidence="3"/>
<keyword evidence="6" id="KW-0456">Lyase</keyword>
<evidence type="ECO:0000313" key="8">
    <source>
        <dbReference type="EMBL" id="MBW8268864.1"/>
    </source>
</evidence>
<gene>
    <name evidence="8" type="ORF">K1J50_05130</name>
</gene>
<evidence type="ECO:0000313" key="9">
    <source>
        <dbReference type="Proteomes" id="UP001519924"/>
    </source>
</evidence>
<dbReference type="PANTHER" id="PTHR11002">
    <property type="entry name" value="CARBONIC ANHYDRASE"/>
    <property type="match status" value="1"/>
</dbReference>
<protein>
    <recommendedName>
        <fullName evidence="3">carbonic anhydrase</fullName>
        <ecNumber evidence="3">4.2.1.1</ecNumber>
    </recommendedName>
</protein>
<evidence type="ECO:0000256" key="1">
    <source>
        <dbReference type="ARBA" id="ARBA00001947"/>
    </source>
</evidence>
<comment type="caution">
    <text evidence="8">The sequence shown here is derived from an EMBL/GenBank/DDBJ whole genome shotgun (WGS) entry which is preliminary data.</text>
</comment>
<dbReference type="RefSeq" id="WP_220116364.1">
    <property type="nucleotide sequence ID" value="NZ_JAHZUY010000007.1"/>
</dbReference>
<evidence type="ECO:0000256" key="6">
    <source>
        <dbReference type="ARBA" id="ARBA00023239"/>
    </source>
</evidence>
<evidence type="ECO:0000256" key="7">
    <source>
        <dbReference type="ARBA" id="ARBA00048348"/>
    </source>
</evidence>
<comment type="similarity">
    <text evidence="2">Belongs to the beta-class carbonic anhydrase family.</text>
</comment>
<reference evidence="8 9" key="1">
    <citation type="submission" date="2021-08" db="EMBL/GenBank/DDBJ databases">
        <title>Caldovatus sediminis gen. nov., sp. nov., a moderately thermophilic bacterium isolated from a hot spring.</title>
        <authorList>
            <person name="Hu C.-J."/>
            <person name="Li W.-J."/>
            <person name="Xian W.-D."/>
        </authorList>
    </citation>
    <scope>NUCLEOTIDE SEQUENCE [LARGE SCALE GENOMIC DNA]</scope>
    <source>
        <strain evidence="8 9">SYSU G05006</strain>
    </source>
</reference>
<dbReference type="SUPFAM" id="SSF53056">
    <property type="entry name" value="beta-carbonic anhydrase, cab"/>
    <property type="match status" value="1"/>
</dbReference>